<dbReference type="InterPro" id="IPR006045">
    <property type="entry name" value="Cupin_1"/>
</dbReference>
<comment type="similarity">
    <text evidence="4">Belongs to the ATG8 family.</text>
</comment>
<evidence type="ECO:0000313" key="22">
    <source>
        <dbReference type="EMBL" id="KAG0470600.1"/>
    </source>
</evidence>
<comment type="function">
    <text evidence="1">May play a role in plant defense. Probably has no oxalate oxidase activity even if the active site is conserved.</text>
</comment>
<keyword evidence="13" id="KW-0472">Membrane</keyword>
<dbReference type="GO" id="GO:0030145">
    <property type="term" value="F:manganese ion binding"/>
    <property type="evidence" value="ECO:0007669"/>
    <property type="project" value="UniProtKB-UniRule"/>
</dbReference>
<feature type="binding site" evidence="19">
    <location>
        <position position="162"/>
    </location>
    <ligand>
        <name>Mn(2+)</name>
        <dbReference type="ChEBI" id="CHEBI:29035"/>
    </ligand>
</feature>
<keyword evidence="11" id="KW-0732">Signal</keyword>
<dbReference type="EMBL" id="JADCNL010000008">
    <property type="protein sequence ID" value="KAG0470600.1"/>
    <property type="molecule type" value="Genomic_DNA"/>
</dbReference>
<dbReference type="FunFam" id="2.60.120.10:FF:000098">
    <property type="entry name" value="Germin-like protein 9-3"/>
    <property type="match status" value="1"/>
</dbReference>
<dbReference type="CDD" id="cd02241">
    <property type="entry name" value="cupin_OxOx"/>
    <property type="match status" value="1"/>
</dbReference>
<dbReference type="Gene3D" id="3.10.20.90">
    <property type="entry name" value="Phosphatidylinositol 3-kinase Catalytic Subunit, Chain A, domain 1"/>
    <property type="match status" value="1"/>
</dbReference>
<dbReference type="Gene3D" id="2.60.120.10">
    <property type="entry name" value="Jelly Rolls"/>
    <property type="match status" value="1"/>
</dbReference>
<dbReference type="GO" id="GO:0005776">
    <property type="term" value="C:autophagosome"/>
    <property type="evidence" value="ECO:0007669"/>
    <property type="project" value="UniProtKB-ARBA"/>
</dbReference>
<dbReference type="InterPro" id="IPR001929">
    <property type="entry name" value="Germin"/>
</dbReference>
<evidence type="ECO:0000256" key="9">
    <source>
        <dbReference type="ARBA" id="ARBA00022525"/>
    </source>
</evidence>
<comment type="similarity">
    <text evidence="5 20">Belongs to the germin family.</text>
</comment>
<evidence type="ECO:0000256" key="10">
    <source>
        <dbReference type="ARBA" id="ARBA00022723"/>
    </source>
</evidence>
<feature type="binding site" evidence="18">
    <location>
        <position position="164"/>
    </location>
    <ligand>
        <name>oxalate</name>
        <dbReference type="ChEBI" id="CHEBI:30623"/>
    </ligand>
</feature>
<dbReference type="PRINTS" id="PR00325">
    <property type="entry name" value="GERMIN"/>
</dbReference>
<dbReference type="GO" id="GO:0048046">
    <property type="term" value="C:apoplast"/>
    <property type="evidence" value="ECO:0007669"/>
    <property type="project" value="UniProtKB-SubCell"/>
</dbReference>
<evidence type="ECO:0000256" key="1">
    <source>
        <dbReference type="ARBA" id="ARBA00003629"/>
    </source>
</evidence>
<evidence type="ECO:0000256" key="8">
    <source>
        <dbReference type="ARBA" id="ARBA00022523"/>
    </source>
</evidence>
<proteinExistence type="inferred from homology"/>
<keyword evidence="23" id="KW-1185">Reference proteome</keyword>
<evidence type="ECO:0000256" key="18">
    <source>
        <dbReference type="PIRSR" id="PIRSR601929-1"/>
    </source>
</evidence>
<accession>A0A835QCH9</accession>
<keyword evidence="10 18" id="KW-0479">Metal-binding</keyword>
<dbReference type="GO" id="GO:0016020">
    <property type="term" value="C:membrane"/>
    <property type="evidence" value="ECO:0007669"/>
    <property type="project" value="UniProtKB-SubCell"/>
</dbReference>
<protein>
    <recommendedName>
        <fullName evidence="20">Germin-like protein</fullName>
    </recommendedName>
</protein>
<dbReference type="Pfam" id="PF02991">
    <property type="entry name" value="ATG8"/>
    <property type="match status" value="1"/>
</dbReference>
<comment type="subcellular location">
    <subcellularLocation>
        <location evidence="3">Membrane</location>
    </subcellularLocation>
    <subcellularLocation>
        <location evidence="2 20">Secreted</location>
        <location evidence="2 20">Extracellular space</location>
        <location evidence="2 20">Apoplast</location>
    </subcellularLocation>
</comment>
<dbReference type="InterPro" id="IPR029071">
    <property type="entry name" value="Ubiquitin-like_domsf"/>
</dbReference>
<feature type="binding site" evidence="19">
    <location>
        <position position="208"/>
    </location>
    <ligand>
        <name>Mn(2+)</name>
        <dbReference type="ChEBI" id="CHEBI:29035"/>
    </ligand>
</feature>
<evidence type="ECO:0000259" key="21">
    <source>
        <dbReference type="SMART" id="SM00835"/>
    </source>
</evidence>
<evidence type="ECO:0000256" key="14">
    <source>
        <dbReference type="ARBA" id="ARBA00023157"/>
    </source>
</evidence>
<reference evidence="22 23" key="1">
    <citation type="journal article" date="2020" name="Nat. Food">
        <title>A phased Vanilla planifolia genome enables genetic improvement of flavour and production.</title>
        <authorList>
            <person name="Hasing T."/>
            <person name="Tang H."/>
            <person name="Brym M."/>
            <person name="Khazi F."/>
            <person name="Huang T."/>
            <person name="Chambers A.H."/>
        </authorList>
    </citation>
    <scope>NUCLEOTIDE SEQUENCE [LARGE SCALE GENOMIC DNA]</scope>
    <source>
        <tissue evidence="22">Leaf</tissue>
    </source>
</reference>
<evidence type="ECO:0000256" key="12">
    <source>
        <dbReference type="ARBA" id="ARBA00022786"/>
    </source>
</evidence>
<comment type="subunit">
    <text evidence="6">Oligomer (believed to be a pentamer but probably hexamer).</text>
</comment>
<evidence type="ECO:0000256" key="16">
    <source>
        <dbReference type="ARBA" id="ARBA00023211"/>
    </source>
</evidence>
<gene>
    <name evidence="22" type="ORF">HPP92_017300</name>
</gene>
<dbReference type="PANTHER" id="PTHR31238">
    <property type="entry name" value="GERMIN-LIKE PROTEIN SUBFAMILY 3 MEMBER 3"/>
    <property type="match status" value="1"/>
</dbReference>
<evidence type="ECO:0000256" key="4">
    <source>
        <dbReference type="ARBA" id="ARBA00007293"/>
    </source>
</evidence>
<feature type="binding site" evidence="18">
    <location>
        <position position="159"/>
    </location>
    <ligand>
        <name>oxalate</name>
        <dbReference type="ChEBI" id="CHEBI:30623"/>
    </ligand>
</feature>
<dbReference type="OrthoDB" id="684045at2759"/>
<keyword evidence="12" id="KW-0833">Ubl conjugation pathway</keyword>
<dbReference type="InterPro" id="IPR004241">
    <property type="entry name" value="Atg8-like"/>
</dbReference>
<feature type="domain" description="Cupin type-1" evidence="21">
    <location>
        <begin position="128"/>
        <end position="261"/>
    </location>
</feature>
<evidence type="ECO:0000256" key="13">
    <source>
        <dbReference type="ARBA" id="ARBA00023136"/>
    </source>
</evidence>
<evidence type="ECO:0000256" key="20">
    <source>
        <dbReference type="RuleBase" id="RU366015"/>
    </source>
</evidence>
<evidence type="ECO:0000256" key="19">
    <source>
        <dbReference type="PIRSR" id="PIRSR601929-2"/>
    </source>
</evidence>
<comment type="subunit">
    <text evidence="7">Interacts with ATG4.</text>
</comment>
<comment type="caution">
    <text evidence="22">The sequence shown here is derived from an EMBL/GenBank/DDBJ whole genome shotgun (WGS) entry which is preliminary data.</text>
</comment>
<evidence type="ECO:0000256" key="5">
    <source>
        <dbReference type="ARBA" id="ARBA00007456"/>
    </source>
</evidence>
<feature type="binding site" evidence="19">
    <location>
        <position position="164"/>
    </location>
    <ligand>
        <name>Mn(2+)</name>
        <dbReference type="ChEBI" id="CHEBI:29035"/>
    </ligand>
</feature>
<name>A0A835QCH9_VANPL</name>
<keyword evidence="15" id="KW-0325">Glycoprotein</keyword>
<keyword evidence="9 20" id="KW-0964">Secreted</keyword>
<dbReference type="Pfam" id="PF00190">
    <property type="entry name" value="Cupin_1"/>
    <property type="match status" value="1"/>
</dbReference>
<evidence type="ECO:0000256" key="6">
    <source>
        <dbReference type="ARBA" id="ARBA00011268"/>
    </source>
</evidence>
<organism evidence="22 23">
    <name type="scientific">Vanilla planifolia</name>
    <name type="common">Vanilla</name>
    <dbReference type="NCBI Taxonomy" id="51239"/>
    <lineage>
        <taxon>Eukaryota</taxon>
        <taxon>Viridiplantae</taxon>
        <taxon>Streptophyta</taxon>
        <taxon>Embryophyta</taxon>
        <taxon>Tracheophyta</taxon>
        <taxon>Spermatophyta</taxon>
        <taxon>Magnoliopsida</taxon>
        <taxon>Liliopsida</taxon>
        <taxon>Asparagales</taxon>
        <taxon>Orchidaceae</taxon>
        <taxon>Vanilloideae</taxon>
        <taxon>Vanilleae</taxon>
        <taxon>Vanilla</taxon>
    </lineage>
</organism>
<sequence length="269" mass="29677">MKTRSFKEEYSFEERFGESRDIVAKYPDRVPVIAERFSRCDLPEMEKKKYLVPRDMSVGQFIHILSGRLHLAPGKALFVFVKNTLPRTCDPDILDDFIVPPGTNLDGNFFTFTGLRQSLLGGLKDVSFKATKASQVEFPALHGQSVSYAVLQYGPNGINPPHTHPRSTELLLVVQGQLSVGFVTADNKLFTQMLNQGDVFAFPKGLVHFQKNQSPKIHAVAISAFGSANPGTVSLPKTIFGSGIDNWVLAQSFKTDTNTIEKLVSANSA</sequence>
<keyword evidence="16 18" id="KW-0464">Manganese</keyword>
<feature type="binding site" evidence="19">
    <location>
        <position position="169"/>
    </location>
    <ligand>
        <name>Mn(2+)</name>
        <dbReference type="ChEBI" id="CHEBI:29035"/>
    </ligand>
</feature>
<evidence type="ECO:0000256" key="2">
    <source>
        <dbReference type="ARBA" id="ARBA00004271"/>
    </source>
</evidence>
<dbReference type="SMART" id="SM00835">
    <property type="entry name" value="Cupin_1"/>
    <property type="match status" value="1"/>
</dbReference>
<evidence type="ECO:0000256" key="15">
    <source>
        <dbReference type="ARBA" id="ARBA00023180"/>
    </source>
</evidence>
<keyword evidence="17" id="KW-0449">Lipoprotein</keyword>
<evidence type="ECO:0000256" key="7">
    <source>
        <dbReference type="ARBA" id="ARBA00011579"/>
    </source>
</evidence>
<dbReference type="InterPro" id="IPR011051">
    <property type="entry name" value="RmlC_Cupin_sf"/>
</dbReference>
<dbReference type="AlphaFoldDB" id="A0A835QCH9"/>
<dbReference type="PROSITE" id="PS00725">
    <property type="entry name" value="GERMIN"/>
    <property type="match status" value="1"/>
</dbReference>
<evidence type="ECO:0000256" key="3">
    <source>
        <dbReference type="ARBA" id="ARBA00004370"/>
    </source>
</evidence>
<feature type="binding site" evidence="18">
    <location>
        <position position="169"/>
    </location>
    <ligand>
        <name>oxalate</name>
        <dbReference type="ChEBI" id="CHEBI:30623"/>
    </ligand>
</feature>
<keyword evidence="14" id="KW-1015">Disulfide bond</keyword>
<evidence type="ECO:0000256" key="11">
    <source>
        <dbReference type="ARBA" id="ARBA00022729"/>
    </source>
</evidence>
<evidence type="ECO:0000256" key="17">
    <source>
        <dbReference type="ARBA" id="ARBA00023288"/>
    </source>
</evidence>
<dbReference type="InterPro" id="IPR014710">
    <property type="entry name" value="RmlC-like_jellyroll"/>
</dbReference>
<dbReference type="Proteomes" id="UP000636800">
    <property type="component" value="Unassembled WGS sequence"/>
</dbReference>
<dbReference type="SUPFAM" id="SSF51182">
    <property type="entry name" value="RmlC-like cupins"/>
    <property type="match status" value="1"/>
</dbReference>
<dbReference type="InterPro" id="IPR019780">
    <property type="entry name" value="Germin_Mn-BS"/>
</dbReference>
<keyword evidence="8 20" id="KW-0052">Apoplast</keyword>
<evidence type="ECO:0000313" key="23">
    <source>
        <dbReference type="Proteomes" id="UP000636800"/>
    </source>
</evidence>
<dbReference type="SUPFAM" id="SSF54236">
    <property type="entry name" value="Ubiquitin-like"/>
    <property type="match status" value="1"/>
</dbReference>